<feature type="region of interest" description="Disordered" evidence="1">
    <location>
        <begin position="326"/>
        <end position="379"/>
    </location>
</feature>
<comment type="caution">
    <text evidence="4">The sequence shown here is derived from an EMBL/GenBank/DDBJ whole genome shotgun (WGS) entry which is preliminary data.</text>
</comment>
<reference evidence="4" key="1">
    <citation type="submission" date="2020-06" db="EMBL/GenBank/DDBJ databases">
        <authorList>
            <consortium name="Plant Systems Biology data submission"/>
        </authorList>
    </citation>
    <scope>NUCLEOTIDE SEQUENCE</scope>
    <source>
        <strain evidence="4">D6</strain>
    </source>
</reference>
<gene>
    <name evidence="4" type="ORF">SEMRO_345_G122460.1</name>
</gene>
<protein>
    <submittedName>
        <fullName evidence="4">Uncharacterized protein</fullName>
    </submittedName>
</protein>
<evidence type="ECO:0000313" key="4">
    <source>
        <dbReference type="EMBL" id="CAB9508388.1"/>
    </source>
</evidence>
<keyword evidence="2" id="KW-1133">Transmembrane helix</keyword>
<dbReference type="Proteomes" id="UP001153069">
    <property type="component" value="Unassembled WGS sequence"/>
</dbReference>
<feature type="compositionally biased region" description="Basic and acidic residues" evidence="1">
    <location>
        <begin position="362"/>
        <end position="372"/>
    </location>
</feature>
<keyword evidence="3" id="KW-0732">Signal</keyword>
<evidence type="ECO:0000256" key="2">
    <source>
        <dbReference type="SAM" id="Phobius"/>
    </source>
</evidence>
<keyword evidence="2" id="KW-0472">Membrane</keyword>
<dbReference type="OrthoDB" id="45445at2759"/>
<dbReference type="EMBL" id="CAICTM010000344">
    <property type="protein sequence ID" value="CAB9508388.1"/>
    <property type="molecule type" value="Genomic_DNA"/>
</dbReference>
<keyword evidence="5" id="KW-1185">Reference proteome</keyword>
<sequence>MYGRHSVELSARVAFLWALATPVLAGQWWQNSGEGDYDTLKYGSSMDRDWLYSASSISMKLEGCILGYNTADSEDAGCPENESEDGTIYWYQMANCLRPQAVFSLYASDSSSTSCSSSTFKESFVTTFGFGEFIYYLAKYDENSPFNNQNDDYYGGDDYFSQNGGFNVENMPVCEEDGSGYYIGMGCSEYGDFVLKQYTDENCFQPLSDSDYESLSNINSLLKNYKDCTAAYTYGNDQDDSLAHKLVYYSDSCSSIDNSLCQNDDAMSSMLSSSKTQSSSKAKAQAGSKSWVTKLKYVAGGMLLVASFVMFTGILFTNRRRRRALMQRKYRQSKKGRSSRSKSRGHDGESKRSSARSKSRTKRDSDKDRGDSEPSGVFT</sequence>
<feature type="compositionally biased region" description="Basic residues" evidence="1">
    <location>
        <begin position="326"/>
        <end position="343"/>
    </location>
</feature>
<dbReference type="AlphaFoldDB" id="A0A9N8HB28"/>
<evidence type="ECO:0000256" key="3">
    <source>
        <dbReference type="SAM" id="SignalP"/>
    </source>
</evidence>
<feature type="transmembrane region" description="Helical" evidence="2">
    <location>
        <begin position="297"/>
        <end position="318"/>
    </location>
</feature>
<proteinExistence type="predicted"/>
<evidence type="ECO:0000256" key="1">
    <source>
        <dbReference type="SAM" id="MobiDB-lite"/>
    </source>
</evidence>
<name>A0A9N8HB28_9STRA</name>
<feature type="chain" id="PRO_5040182410" evidence="3">
    <location>
        <begin position="26"/>
        <end position="379"/>
    </location>
</feature>
<accession>A0A9N8HB28</accession>
<evidence type="ECO:0000313" key="5">
    <source>
        <dbReference type="Proteomes" id="UP001153069"/>
    </source>
</evidence>
<organism evidence="4 5">
    <name type="scientific">Seminavis robusta</name>
    <dbReference type="NCBI Taxonomy" id="568900"/>
    <lineage>
        <taxon>Eukaryota</taxon>
        <taxon>Sar</taxon>
        <taxon>Stramenopiles</taxon>
        <taxon>Ochrophyta</taxon>
        <taxon>Bacillariophyta</taxon>
        <taxon>Bacillariophyceae</taxon>
        <taxon>Bacillariophycidae</taxon>
        <taxon>Naviculales</taxon>
        <taxon>Naviculaceae</taxon>
        <taxon>Seminavis</taxon>
    </lineage>
</organism>
<keyword evidence="2" id="KW-0812">Transmembrane</keyword>
<feature type="signal peptide" evidence="3">
    <location>
        <begin position="1"/>
        <end position="25"/>
    </location>
</feature>